<dbReference type="OrthoDB" id="7774376at2"/>
<name>A0A5C5GKL8_9RHOB</name>
<dbReference type="EMBL" id="VFFF01000001">
    <property type="protein sequence ID" value="TNY33986.1"/>
    <property type="molecule type" value="Genomic_DNA"/>
</dbReference>
<organism evidence="2 3">
    <name type="scientific">Pelagovum pacificum</name>
    <dbReference type="NCBI Taxonomy" id="2588711"/>
    <lineage>
        <taxon>Bacteria</taxon>
        <taxon>Pseudomonadati</taxon>
        <taxon>Pseudomonadota</taxon>
        <taxon>Alphaproteobacteria</taxon>
        <taxon>Rhodobacterales</taxon>
        <taxon>Paracoccaceae</taxon>
        <taxon>Pelagovum</taxon>
    </lineage>
</organism>
<keyword evidence="1" id="KW-0732">Signal</keyword>
<reference evidence="2 3" key="1">
    <citation type="submission" date="2019-06" db="EMBL/GenBank/DDBJ databases">
        <title>Genome of new Rhodobacteraceae sp. SM1903.</title>
        <authorList>
            <person name="Ren X."/>
        </authorList>
    </citation>
    <scope>NUCLEOTIDE SEQUENCE [LARGE SCALE GENOMIC DNA]</scope>
    <source>
        <strain evidence="2 3">SM1903</strain>
    </source>
</reference>
<accession>A0A5C5GKL8</accession>
<dbReference type="AlphaFoldDB" id="A0A5C5GKL8"/>
<gene>
    <name evidence="2" type="ORF">FHY64_12195</name>
</gene>
<sequence>MTNTKRTTLRGWMIKLATAGAMLLAGGAATAQTFNGNDYVNTGFNRVGGQSYAAGTYTVRNDPGGLLTNRVNEIHRLKQTGQPIRVTGRYCNSTCTMFIGLPNACIDPNTSFGFHGPSSYGRPLDPATFDSASRIMSVNYPPQLRQWFMSEGRHRINGMHRISGAQLINMGVRAC</sequence>
<feature type="chain" id="PRO_5023123304" evidence="1">
    <location>
        <begin position="32"/>
        <end position="175"/>
    </location>
</feature>
<dbReference type="RefSeq" id="WP_140194902.1">
    <property type="nucleotide sequence ID" value="NZ_CP065915.1"/>
</dbReference>
<evidence type="ECO:0000313" key="3">
    <source>
        <dbReference type="Proteomes" id="UP000314011"/>
    </source>
</evidence>
<keyword evidence="3" id="KW-1185">Reference proteome</keyword>
<comment type="caution">
    <text evidence="2">The sequence shown here is derived from an EMBL/GenBank/DDBJ whole genome shotgun (WGS) entry which is preliminary data.</text>
</comment>
<evidence type="ECO:0000313" key="2">
    <source>
        <dbReference type="EMBL" id="TNY33986.1"/>
    </source>
</evidence>
<feature type="signal peptide" evidence="1">
    <location>
        <begin position="1"/>
        <end position="31"/>
    </location>
</feature>
<evidence type="ECO:0000256" key="1">
    <source>
        <dbReference type="SAM" id="SignalP"/>
    </source>
</evidence>
<dbReference type="Proteomes" id="UP000314011">
    <property type="component" value="Unassembled WGS sequence"/>
</dbReference>
<proteinExistence type="predicted"/>
<protein>
    <submittedName>
        <fullName evidence="2">Uncharacterized protein</fullName>
    </submittedName>
</protein>